<dbReference type="NCBIfam" id="TIGR03357">
    <property type="entry name" value="VI_zyme"/>
    <property type="match status" value="1"/>
</dbReference>
<feature type="domain" description="IraD/Gp25-like" evidence="1">
    <location>
        <begin position="37"/>
        <end position="134"/>
    </location>
</feature>
<name>A0A5B8RER4_9ZZZZ</name>
<dbReference type="InterPro" id="IPR017737">
    <property type="entry name" value="TssE1-like"/>
</dbReference>
<dbReference type="PANTHER" id="PTHR38595:SF1">
    <property type="entry name" value="TYPE VI SECRETION SYSTEM COMPONENT TSSE1"/>
    <property type="match status" value="1"/>
</dbReference>
<dbReference type="SUPFAM" id="SSF160719">
    <property type="entry name" value="gpW/gp25-like"/>
    <property type="match status" value="1"/>
</dbReference>
<gene>
    <name evidence="2" type="ORF">KBTEX_02321</name>
</gene>
<accession>A0A5B8RER4</accession>
<reference evidence="2" key="1">
    <citation type="submission" date="2019-06" db="EMBL/GenBank/DDBJ databases">
        <authorList>
            <person name="Murdoch R.W."/>
            <person name="Fathepure B."/>
        </authorList>
    </citation>
    <scope>NUCLEOTIDE SEQUENCE</scope>
</reference>
<dbReference type="InterPro" id="IPR053176">
    <property type="entry name" value="T6SS_TssE1-like"/>
</dbReference>
<sequence length="161" mass="18319">MTATSRQMIPTLLDRLLDGAPSQPHDPGPGHRCTLDDYRASVVRDLEMLVNTRQDLLAAQLDAWPGLQGSLLEYGLPDFTSRGLNCADERRRIRRELERTIECGDRRFSGVHVSLADFEHGDRILRFRIKALLTLSEADEQVAFDAVLQVSTRRYTVRTLR</sequence>
<protein>
    <recommendedName>
        <fullName evidence="1">IraD/Gp25-like domain-containing protein</fullName>
    </recommendedName>
</protein>
<dbReference type="Pfam" id="PF04965">
    <property type="entry name" value="GPW_gp25"/>
    <property type="match status" value="1"/>
</dbReference>
<evidence type="ECO:0000259" key="1">
    <source>
        <dbReference type="Pfam" id="PF04965"/>
    </source>
</evidence>
<proteinExistence type="predicted"/>
<dbReference type="PANTHER" id="PTHR38595">
    <property type="entry name" value="CYTOPLASMIC PROTEIN-RELATED"/>
    <property type="match status" value="1"/>
</dbReference>
<dbReference type="EMBL" id="MN079120">
    <property type="protein sequence ID" value="QEA05992.1"/>
    <property type="molecule type" value="Genomic_DNA"/>
</dbReference>
<dbReference type="AlphaFoldDB" id="A0A5B8RER4"/>
<evidence type="ECO:0000313" key="2">
    <source>
        <dbReference type="EMBL" id="QEA05992.1"/>
    </source>
</evidence>
<organism evidence="2">
    <name type="scientific">uncultured organism</name>
    <dbReference type="NCBI Taxonomy" id="155900"/>
    <lineage>
        <taxon>unclassified sequences</taxon>
        <taxon>environmental samples</taxon>
    </lineage>
</organism>
<dbReference type="InterPro" id="IPR007048">
    <property type="entry name" value="IraD/Gp25-like"/>
</dbReference>